<keyword evidence="1" id="KW-0472">Membrane</keyword>
<reference evidence="2 3" key="1">
    <citation type="submission" date="2019-03" db="EMBL/GenBank/DDBJ databases">
        <title>Genomic Encyclopedia of Type Strains, Phase IV (KMG-IV): sequencing the most valuable type-strain genomes for metagenomic binning, comparative biology and taxonomic classification.</title>
        <authorList>
            <person name="Goeker M."/>
        </authorList>
    </citation>
    <scope>NUCLEOTIDE SEQUENCE [LARGE SCALE GENOMIC DNA]</scope>
    <source>
        <strain evidence="2 3">DSM 23344</strain>
    </source>
</reference>
<dbReference type="RefSeq" id="WP_205686708.1">
    <property type="nucleotide sequence ID" value="NZ_QQSW01000021.1"/>
</dbReference>
<sequence>MAQQDNGSRDGTADAIAATAIITIVVVGMAIWLGGMPT</sequence>
<dbReference type="EMBL" id="SLWX01000017">
    <property type="protein sequence ID" value="TCO72735.1"/>
    <property type="molecule type" value="Genomic_DNA"/>
</dbReference>
<proteinExistence type="predicted"/>
<organism evidence="2 3">
    <name type="scientific">Chromatocurvus halotolerans</name>
    <dbReference type="NCBI Taxonomy" id="1132028"/>
    <lineage>
        <taxon>Bacteria</taxon>
        <taxon>Pseudomonadati</taxon>
        <taxon>Pseudomonadota</taxon>
        <taxon>Gammaproteobacteria</taxon>
        <taxon>Cellvibrionales</taxon>
        <taxon>Halieaceae</taxon>
        <taxon>Chromatocurvus</taxon>
    </lineage>
</organism>
<keyword evidence="3" id="KW-1185">Reference proteome</keyword>
<comment type="caution">
    <text evidence="2">The sequence shown here is derived from an EMBL/GenBank/DDBJ whole genome shotgun (WGS) entry which is preliminary data.</text>
</comment>
<evidence type="ECO:0000256" key="1">
    <source>
        <dbReference type="SAM" id="Phobius"/>
    </source>
</evidence>
<feature type="transmembrane region" description="Helical" evidence="1">
    <location>
        <begin position="12"/>
        <end position="33"/>
    </location>
</feature>
<gene>
    <name evidence="2" type="ORF">EV688_11725</name>
</gene>
<accession>A0A4R2L155</accession>
<dbReference type="Proteomes" id="UP000294980">
    <property type="component" value="Unassembled WGS sequence"/>
</dbReference>
<evidence type="ECO:0000313" key="2">
    <source>
        <dbReference type="EMBL" id="TCO72735.1"/>
    </source>
</evidence>
<keyword evidence="1" id="KW-0812">Transmembrane</keyword>
<evidence type="ECO:0000313" key="3">
    <source>
        <dbReference type="Proteomes" id="UP000294980"/>
    </source>
</evidence>
<dbReference type="AlphaFoldDB" id="A0A4R2L155"/>
<name>A0A4R2L155_9GAMM</name>
<keyword evidence="1" id="KW-1133">Transmembrane helix</keyword>
<protein>
    <submittedName>
        <fullName evidence="2">Uncharacterized protein</fullName>
    </submittedName>
</protein>